<name>A0ABW3TW54_9BACL</name>
<dbReference type="Proteomes" id="UP001597231">
    <property type="component" value="Unassembled WGS sequence"/>
</dbReference>
<dbReference type="EMBL" id="JBHTLT010000003">
    <property type="protein sequence ID" value="MFD1203703.1"/>
    <property type="molecule type" value="Genomic_DNA"/>
</dbReference>
<reference evidence="2" key="1">
    <citation type="journal article" date="2019" name="Int. J. Syst. Evol. Microbiol.">
        <title>The Global Catalogue of Microorganisms (GCM) 10K type strain sequencing project: providing services to taxonomists for standard genome sequencing and annotation.</title>
        <authorList>
            <consortium name="The Broad Institute Genomics Platform"/>
            <consortium name="The Broad Institute Genome Sequencing Center for Infectious Disease"/>
            <person name="Wu L."/>
            <person name="Ma J."/>
        </authorList>
    </citation>
    <scope>NUCLEOTIDE SEQUENCE [LARGE SCALE GENOMIC DNA]</scope>
    <source>
        <strain evidence="2">CCUG 53915</strain>
    </source>
</reference>
<evidence type="ECO:0000313" key="1">
    <source>
        <dbReference type="EMBL" id="MFD1203703.1"/>
    </source>
</evidence>
<comment type="caution">
    <text evidence="1">The sequence shown here is derived from an EMBL/GenBank/DDBJ whole genome shotgun (WGS) entry which is preliminary data.</text>
</comment>
<gene>
    <name evidence="1" type="ORF">ACFQ38_00935</name>
</gene>
<proteinExistence type="predicted"/>
<accession>A0ABW3TW54</accession>
<protein>
    <submittedName>
        <fullName evidence="1">Uncharacterized protein</fullName>
    </submittedName>
</protein>
<evidence type="ECO:0000313" key="2">
    <source>
        <dbReference type="Proteomes" id="UP001597231"/>
    </source>
</evidence>
<sequence length="78" mass="9756">MKILQWEYTRKYQVKCIFDEFPETVFLFRRVKDYYFLFSMNGLNKNAIPERKDYVRMEYLLNKELCTLDSYRNRSAFK</sequence>
<keyword evidence="2" id="KW-1185">Reference proteome</keyword>
<dbReference type="RefSeq" id="WP_336825105.1">
    <property type="nucleotide sequence ID" value="NZ_JBHTLT010000003.1"/>
</dbReference>
<organism evidence="1 2">
    <name type="scientific">Sporosarcina contaminans</name>
    <dbReference type="NCBI Taxonomy" id="633403"/>
    <lineage>
        <taxon>Bacteria</taxon>
        <taxon>Bacillati</taxon>
        <taxon>Bacillota</taxon>
        <taxon>Bacilli</taxon>
        <taxon>Bacillales</taxon>
        <taxon>Caryophanaceae</taxon>
        <taxon>Sporosarcina</taxon>
    </lineage>
</organism>